<evidence type="ECO:0000313" key="2">
    <source>
        <dbReference type="EMBL" id="KAB1984183.1"/>
    </source>
</evidence>
<keyword evidence="1" id="KW-1133">Transmembrane helix</keyword>
<keyword evidence="3" id="KW-1185">Reference proteome</keyword>
<keyword evidence="1" id="KW-0472">Membrane</keyword>
<name>A0A7J5D9T3_9ACTN</name>
<organism evidence="2 3">
    <name type="scientific">Streptomyces triticiradicis</name>
    <dbReference type="NCBI Taxonomy" id="2651189"/>
    <lineage>
        <taxon>Bacteria</taxon>
        <taxon>Bacillati</taxon>
        <taxon>Actinomycetota</taxon>
        <taxon>Actinomycetes</taxon>
        <taxon>Kitasatosporales</taxon>
        <taxon>Streptomycetaceae</taxon>
        <taxon>Streptomyces</taxon>
    </lineage>
</organism>
<feature type="transmembrane region" description="Helical" evidence="1">
    <location>
        <begin position="12"/>
        <end position="28"/>
    </location>
</feature>
<gene>
    <name evidence="2" type="ORF">F8144_28425</name>
</gene>
<keyword evidence="1" id="KW-0812">Transmembrane</keyword>
<protein>
    <submittedName>
        <fullName evidence="2">Uncharacterized protein</fullName>
    </submittedName>
</protein>
<reference evidence="2 3" key="1">
    <citation type="submission" date="2019-09" db="EMBL/GenBank/DDBJ databases">
        <title>Isolation and identification of active actinomycetes.</title>
        <authorList>
            <person name="Yu Z."/>
            <person name="Han C."/>
            <person name="Yu B."/>
        </authorList>
    </citation>
    <scope>NUCLEOTIDE SEQUENCE [LARGE SCALE GENOMIC DNA]</scope>
    <source>
        <strain evidence="2 3">NEAU-H2</strain>
    </source>
</reference>
<evidence type="ECO:0000313" key="3">
    <source>
        <dbReference type="Proteomes" id="UP000442990"/>
    </source>
</evidence>
<evidence type="ECO:0000256" key="1">
    <source>
        <dbReference type="SAM" id="Phobius"/>
    </source>
</evidence>
<dbReference type="Proteomes" id="UP000442990">
    <property type="component" value="Unassembled WGS sequence"/>
</dbReference>
<accession>A0A7J5D9T3</accession>
<sequence>MGAIGALSRTGWRFVVLLCLIALGFLLVKRPDGAFLSAMARWPWSWAWWDFGPCGAGCPCGWARVCHIHVGGLAVTGLFGQVKHVVLRGRITVLKHMSNLTSLLSFHRFELVLSDAEPVAVLVLKMKPESVPALRRVLELGGVRQEG</sequence>
<dbReference type="AlphaFoldDB" id="A0A7J5D9T3"/>
<comment type="caution">
    <text evidence="2">The sequence shown here is derived from an EMBL/GenBank/DDBJ whole genome shotgun (WGS) entry which is preliminary data.</text>
</comment>
<proteinExistence type="predicted"/>
<dbReference type="EMBL" id="WBKG01000028">
    <property type="protein sequence ID" value="KAB1984183.1"/>
    <property type="molecule type" value="Genomic_DNA"/>
</dbReference>